<dbReference type="PANTHER" id="PTHR13620:SF121">
    <property type="entry name" value="EMB|CAB82946.1-RELATED"/>
    <property type="match status" value="1"/>
</dbReference>
<feature type="domain" description="3'-5' exonuclease" evidence="4">
    <location>
        <begin position="32"/>
        <end position="214"/>
    </location>
</feature>
<dbReference type="EMBL" id="LSRQ01001555">
    <property type="protein sequence ID" value="OAY77351.1"/>
    <property type="molecule type" value="Genomic_DNA"/>
</dbReference>
<dbReference type="Proteomes" id="UP000092600">
    <property type="component" value="Unassembled WGS sequence"/>
</dbReference>
<dbReference type="GO" id="GO:0005737">
    <property type="term" value="C:cytoplasm"/>
    <property type="evidence" value="ECO:0007669"/>
    <property type="project" value="TreeGrafter"/>
</dbReference>
<keyword evidence="5" id="KW-0269">Exonuclease</keyword>
<dbReference type="InterPro" id="IPR012337">
    <property type="entry name" value="RNaseH-like_sf"/>
</dbReference>
<protein>
    <submittedName>
        <fullName evidence="5">Werner Syndrome-like exonuclease</fullName>
    </submittedName>
</protein>
<dbReference type="CDD" id="cd06141">
    <property type="entry name" value="WRN_exo"/>
    <property type="match status" value="2"/>
</dbReference>
<dbReference type="FunFam" id="3.30.420.10:FF:000054">
    <property type="entry name" value="Werner Syndrome-like exonuclease"/>
    <property type="match status" value="2"/>
</dbReference>
<feature type="domain" description="3'-5' exonuclease" evidence="4">
    <location>
        <begin position="224"/>
        <end position="408"/>
    </location>
</feature>
<feature type="region of interest" description="Disordered" evidence="3">
    <location>
        <begin position="1"/>
        <end position="20"/>
    </location>
</feature>
<dbReference type="GO" id="GO:0006139">
    <property type="term" value="P:nucleobase-containing compound metabolic process"/>
    <property type="evidence" value="ECO:0007669"/>
    <property type="project" value="InterPro"/>
</dbReference>
<dbReference type="STRING" id="4615.A0A199VKE8"/>
<dbReference type="SMART" id="SM00474">
    <property type="entry name" value="35EXOc"/>
    <property type="match status" value="2"/>
</dbReference>
<dbReference type="PANTHER" id="PTHR13620">
    <property type="entry name" value="3-5 EXONUCLEASE"/>
    <property type="match status" value="1"/>
</dbReference>
<dbReference type="InterPro" id="IPR051132">
    <property type="entry name" value="3-5_Exonuclease_domain"/>
</dbReference>
<accession>A0A199VKE8</accession>
<keyword evidence="2" id="KW-0378">Hydrolase</keyword>
<gene>
    <name evidence="5" type="ORF">ACMD2_01695</name>
</gene>
<name>A0A199VKE8_ANACO</name>
<proteinExistence type="predicted"/>
<dbReference type="GO" id="GO:0003676">
    <property type="term" value="F:nucleic acid binding"/>
    <property type="evidence" value="ECO:0007669"/>
    <property type="project" value="InterPro"/>
</dbReference>
<keyword evidence="1" id="KW-0540">Nuclease</keyword>
<organism evidence="5 6">
    <name type="scientific">Ananas comosus</name>
    <name type="common">Pineapple</name>
    <name type="synonym">Ananas ananas</name>
    <dbReference type="NCBI Taxonomy" id="4615"/>
    <lineage>
        <taxon>Eukaryota</taxon>
        <taxon>Viridiplantae</taxon>
        <taxon>Streptophyta</taxon>
        <taxon>Embryophyta</taxon>
        <taxon>Tracheophyta</taxon>
        <taxon>Spermatophyta</taxon>
        <taxon>Magnoliopsida</taxon>
        <taxon>Liliopsida</taxon>
        <taxon>Poales</taxon>
        <taxon>Bromeliaceae</taxon>
        <taxon>Bromelioideae</taxon>
        <taxon>Ananas</taxon>
    </lineage>
</organism>
<dbReference type="InterPro" id="IPR036397">
    <property type="entry name" value="RNaseH_sf"/>
</dbReference>
<evidence type="ECO:0000313" key="5">
    <source>
        <dbReference type="EMBL" id="OAY77351.1"/>
    </source>
</evidence>
<dbReference type="GO" id="GO:0005634">
    <property type="term" value="C:nucleus"/>
    <property type="evidence" value="ECO:0007669"/>
    <property type="project" value="TreeGrafter"/>
</dbReference>
<evidence type="ECO:0000256" key="1">
    <source>
        <dbReference type="ARBA" id="ARBA00022722"/>
    </source>
</evidence>
<dbReference type="InterPro" id="IPR002562">
    <property type="entry name" value="3'-5'_exonuclease_dom"/>
</dbReference>
<dbReference type="Pfam" id="PF01612">
    <property type="entry name" value="DNA_pol_A_exo1"/>
    <property type="match status" value="2"/>
</dbReference>
<comment type="caution">
    <text evidence="5">The sequence shown here is derived from an EMBL/GenBank/DDBJ whole genome shotgun (WGS) entry which is preliminary data.</text>
</comment>
<dbReference type="AlphaFoldDB" id="A0A199VKE8"/>
<evidence type="ECO:0000259" key="4">
    <source>
        <dbReference type="SMART" id="SM00474"/>
    </source>
</evidence>
<evidence type="ECO:0000313" key="6">
    <source>
        <dbReference type="Proteomes" id="UP000092600"/>
    </source>
</evidence>
<sequence length="408" mass="45607">MYRRYSELTISTSPSPSTTQHTVRFSTQIIDTTVTNEASPAEDWIRTVRAAHWGGRIIVGLDCEWKPQYSRWAHNKVATLQLCVGNKCLILQLFYMDYIPQSVKNFLNGNDVILVGVGVDGDVTKLRNDYGLVCGESMDLDQLCRDYLGLLGQQRLGLKGYAREILGLNMEKPKWVTMSNWEVRTLREAQVQYACIDAYVSYSVETHSDTLFTVIFNGSDEILTTVTSSGADAEAWVAEVLRVHRHRLDRLVVGLDAEWRPNFSAGAAPNPVALVQLCVGRRCLVFSLLHADYVPLALANFLADTRFAFVGVGVAGDAERLADECGLPVADAVDLRDLAAERTGRRQLKQMGLAGLAAEIMEVEVRKPSRVRMSRWDRRDLTLDQIGYACVDAFLSFEIGRRLFAGEF</sequence>
<dbReference type="Gene3D" id="3.30.420.10">
    <property type="entry name" value="Ribonuclease H-like superfamily/Ribonuclease H"/>
    <property type="match status" value="2"/>
</dbReference>
<dbReference type="SUPFAM" id="SSF53098">
    <property type="entry name" value="Ribonuclease H-like"/>
    <property type="match status" value="2"/>
</dbReference>
<dbReference type="GO" id="GO:0008408">
    <property type="term" value="F:3'-5' exonuclease activity"/>
    <property type="evidence" value="ECO:0007669"/>
    <property type="project" value="InterPro"/>
</dbReference>
<feature type="compositionally biased region" description="Low complexity" evidence="3">
    <location>
        <begin position="9"/>
        <end position="19"/>
    </location>
</feature>
<evidence type="ECO:0000256" key="3">
    <source>
        <dbReference type="SAM" id="MobiDB-lite"/>
    </source>
</evidence>
<reference evidence="5 6" key="1">
    <citation type="journal article" date="2016" name="DNA Res.">
        <title>The draft genome of MD-2 pineapple using hybrid error correction of long reads.</title>
        <authorList>
            <person name="Redwan R.M."/>
            <person name="Saidin A."/>
            <person name="Kumar S.V."/>
        </authorList>
    </citation>
    <scope>NUCLEOTIDE SEQUENCE [LARGE SCALE GENOMIC DNA]</scope>
    <source>
        <strain evidence="6">cv. MD2</strain>
        <tissue evidence="5">Leaf</tissue>
    </source>
</reference>
<evidence type="ECO:0000256" key="2">
    <source>
        <dbReference type="ARBA" id="ARBA00022801"/>
    </source>
</evidence>